<keyword evidence="2" id="KW-1185">Reference proteome</keyword>
<organism evidence="1 2">
    <name type="scientific">Populibacterium corticicola</name>
    <dbReference type="NCBI Taxonomy" id="1812826"/>
    <lineage>
        <taxon>Bacteria</taxon>
        <taxon>Bacillati</taxon>
        <taxon>Actinomycetota</taxon>
        <taxon>Actinomycetes</taxon>
        <taxon>Micrococcales</taxon>
        <taxon>Jonesiaceae</taxon>
        <taxon>Populibacterium</taxon>
    </lineage>
</organism>
<gene>
    <name evidence="1" type="ORF">ACFSYH_03365</name>
</gene>
<dbReference type="RefSeq" id="WP_377465097.1">
    <property type="nucleotide sequence ID" value="NZ_JBHUOP010000001.1"/>
</dbReference>
<proteinExistence type="predicted"/>
<accession>A0ABW5XEU2</accession>
<reference evidence="2" key="1">
    <citation type="journal article" date="2019" name="Int. J. Syst. Evol. Microbiol.">
        <title>The Global Catalogue of Microorganisms (GCM) 10K type strain sequencing project: providing services to taxonomists for standard genome sequencing and annotation.</title>
        <authorList>
            <consortium name="The Broad Institute Genomics Platform"/>
            <consortium name="The Broad Institute Genome Sequencing Center for Infectious Disease"/>
            <person name="Wu L."/>
            <person name="Ma J."/>
        </authorList>
    </citation>
    <scope>NUCLEOTIDE SEQUENCE [LARGE SCALE GENOMIC DNA]</scope>
    <source>
        <strain evidence="2">KCTC 33576</strain>
    </source>
</reference>
<comment type="caution">
    <text evidence="1">The sequence shown here is derived from an EMBL/GenBank/DDBJ whole genome shotgun (WGS) entry which is preliminary data.</text>
</comment>
<protein>
    <submittedName>
        <fullName evidence="1">Uncharacterized protein</fullName>
    </submittedName>
</protein>
<sequence>MEFWIGSVGVPLIVGAVGAGAGTWAERRRVKHDVVEVRRDVYARAMKVAIEARLLVIDLEDAGATSKWQRDADFFVERAARTHTRLADIYAEIELVATAKTRNLFDDFFKLFSLGIDDFGRKNDDLYKQLVKSFRKDLGKSYKGLK</sequence>
<dbReference type="Proteomes" id="UP001597391">
    <property type="component" value="Unassembled WGS sequence"/>
</dbReference>
<dbReference type="EMBL" id="JBHUOP010000001">
    <property type="protein sequence ID" value="MFD2839604.1"/>
    <property type="molecule type" value="Genomic_DNA"/>
</dbReference>
<name>A0ABW5XEU2_9MICO</name>
<evidence type="ECO:0000313" key="2">
    <source>
        <dbReference type="Proteomes" id="UP001597391"/>
    </source>
</evidence>
<evidence type="ECO:0000313" key="1">
    <source>
        <dbReference type="EMBL" id="MFD2839604.1"/>
    </source>
</evidence>